<dbReference type="GO" id="GO:0005737">
    <property type="term" value="C:cytoplasm"/>
    <property type="evidence" value="ECO:0007669"/>
    <property type="project" value="TreeGrafter"/>
</dbReference>
<dbReference type="PANTHER" id="PTHR42714">
    <property type="entry name" value="TRNA MODIFICATION GTPASE GTPBP3"/>
    <property type="match status" value="1"/>
</dbReference>
<reference evidence="2 3" key="1">
    <citation type="journal article" date="2012" name="J. Bacteriol.">
        <title>Genome Sequence of Blastococcus saxobsidens DD2, a Stone-Inhabiting Bacterium.</title>
        <authorList>
            <person name="Chouaia B."/>
            <person name="Crotti E."/>
            <person name="Brusetti L."/>
            <person name="Daffonchio D."/>
            <person name="Essoussi I."/>
            <person name="Nouioui I."/>
            <person name="Sbissi I."/>
            <person name="Ghodhbane-Gtari F."/>
            <person name="Gtari M."/>
            <person name="Vacherie B."/>
            <person name="Barbe V."/>
            <person name="Medigue C."/>
            <person name="Gury J."/>
            <person name="Pujic P."/>
            <person name="Normand P."/>
        </authorList>
    </citation>
    <scope>NUCLEOTIDE SEQUENCE [LARGE SCALE GENOMIC DNA]</scope>
    <source>
        <strain evidence="2 3">DD2</strain>
    </source>
</reference>
<dbReference type="SUPFAM" id="SSF52540">
    <property type="entry name" value="P-loop containing nucleoside triphosphate hydrolases"/>
    <property type="match status" value="1"/>
</dbReference>
<dbReference type="KEGG" id="bsd:BLASA_0077"/>
<dbReference type="OrthoDB" id="4379468at2"/>
<dbReference type="Pfam" id="PF00350">
    <property type="entry name" value="Dynamin_N"/>
    <property type="match status" value="1"/>
</dbReference>
<dbReference type="InterPro" id="IPR045063">
    <property type="entry name" value="Dynamin_N"/>
</dbReference>
<evidence type="ECO:0000313" key="3">
    <source>
        <dbReference type="Proteomes" id="UP000007517"/>
    </source>
</evidence>
<dbReference type="InterPro" id="IPR027417">
    <property type="entry name" value="P-loop_NTPase"/>
</dbReference>
<evidence type="ECO:0000259" key="1">
    <source>
        <dbReference type="Pfam" id="PF00350"/>
    </source>
</evidence>
<keyword evidence="3" id="KW-1185">Reference proteome</keyword>
<organism evidence="2 3">
    <name type="scientific">Blastococcus saxobsidens (strain DD2)</name>
    <dbReference type="NCBI Taxonomy" id="1146883"/>
    <lineage>
        <taxon>Bacteria</taxon>
        <taxon>Bacillati</taxon>
        <taxon>Actinomycetota</taxon>
        <taxon>Actinomycetes</taxon>
        <taxon>Geodermatophilales</taxon>
        <taxon>Geodermatophilaceae</taxon>
        <taxon>Blastococcus</taxon>
    </lineage>
</organism>
<dbReference type="Gene3D" id="3.40.50.300">
    <property type="entry name" value="P-loop containing nucleotide triphosphate hydrolases"/>
    <property type="match status" value="1"/>
</dbReference>
<accession>H6RJG4</accession>
<gene>
    <name evidence="2" type="ordered locus">BLASA_0077</name>
</gene>
<proteinExistence type="predicted"/>
<dbReference type="GO" id="GO:0002098">
    <property type="term" value="P:tRNA wobble uridine modification"/>
    <property type="evidence" value="ECO:0007669"/>
    <property type="project" value="TreeGrafter"/>
</dbReference>
<evidence type="ECO:0000313" key="2">
    <source>
        <dbReference type="EMBL" id="CCG01077.1"/>
    </source>
</evidence>
<reference evidence="3" key="2">
    <citation type="submission" date="2012-02" db="EMBL/GenBank/DDBJ databases">
        <title>Complete genome sequence of Blastococcus saxobsidens strain DD2.</title>
        <authorList>
            <person name="Genoscope."/>
        </authorList>
    </citation>
    <scope>NUCLEOTIDE SEQUENCE [LARGE SCALE GENOMIC DNA]</scope>
    <source>
        <strain evidence="3">DD2</strain>
    </source>
</reference>
<feature type="domain" description="Dynamin N-terminal" evidence="1">
    <location>
        <begin position="51"/>
        <end position="95"/>
    </location>
</feature>
<dbReference type="AlphaFoldDB" id="H6RJG4"/>
<protein>
    <submittedName>
        <fullName evidence="2">Putative GTPase (Dynamin-related, Isoniazid-inductible)</fullName>
    </submittedName>
</protein>
<dbReference type="RefSeq" id="WP_014373994.1">
    <property type="nucleotide sequence ID" value="NC_016943.1"/>
</dbReference>
<dbReference type="STRING" id="1146883.BLASA_0077"/>
<dbReference type="GO" id="GO:0030488">
    <property type="term" value="P:tRNA methylation"/>
    <property type="evidence" value="ECO:0007669"/>
    <property type="project" value="TreeGrafter"/>
</dbReference>
<dbReference type="EMBL" id="FO117623">
    <property type="protein sequence ID" value="CCG01077.1"/>
    <property type="molecule type" value="Genomic_DNA"/>
</dbReference>
<name>H6RJG4_BLASD</name>
<dbReference type="eggNOG" id="COG0699">
    <property type="taxonomic scope" value="Bacteria"/>
</dbReference>
<dbReference type="HOGENOM" id="CLU_031445_2_0_11"/>
<dbReference type="PANTHER" id="PTHR42714:SF2">
    <property type="entry name" value="TRNA MODIFICATION GTPASE GTPBP3, MITOCHONDRIAL"/>
    <property type="match status" value="1"/>
</dbReference>
<dbReference type="Proteomes" id="UP000007517">
    <property type="component" value="Chromosome"/>
</dbReference>
<sequence>MTAPPDGVQATTLVDEVRLLLDEALDAYRDDPDALPVLRAQRERLDEPLRIALVGRVKAGKSTLLNALVGERLAPTDAGECTRVVTWYRHGSVPRVALHPVDGPRRVLPVRRADGALRLDLAGTPPEDVERLVVDWPTAGLAVATLLDTPGISSLDVGISARAWELLARDELPVADAVVFLTRQMQPEDLDFLARFQEATGGSGVHTTTITVLSRADEVGAGRVDALLAAQKVARRMSGDPAVRALSQAVVPVAGLVGLAGRMLRHREFVALRSLAVAERADLEAMLLSADRFCRDDAPVPVSRELRATLLERLGFFGIRLAVALIRTGVSDAGELGDQLVRRSGLAELQRLLIVHFLRRSAALRAATAVRLIERLLRQRPVADTGPLRARVERLQIGSQEFVELELLARSRAVDGPIPPEFRAEAERLLGAEGPDPADRLGLAADAPPEELRAAALAALDRWRARAADPLAGRPAVDAYAVLARSCEAAVATLDAAGSGSRAAQPAP</sequence>